<dbReference type="InterPro" id="IPR048422">
    <property type="entry name" value="NOA1/YqeH-like_C"/>
</dbReference>
<gene>
    <name evidence="2" type="primary">yqeH</name>
    <name evidence="2" type="ORF">HMPREF0444_0694</name>
</gene>
<reference evidence="2 3" key="1">
    <citation type="submission" date="2009-08" db="EMBL/GenBank/DDBJ databases">
        <authorList>
            <person name="Muzny D."/>
            <person name="Qin X."/>
            <person name="Deng J."/>
            <person name="Jiang H."/>
            <person name="Liu Y."/>
            <person name="Qu J."/>
            <person name="Song X.-Z."/>
            <person name="Zhang L."/>
            <person name="Thornton R."/>
            <person name="Coyle M."/>
            <person name="Francisco L."/>
            <person name="Jackson L."/>
            <person name="Javaid M."/>
            <person name="Korchina V."/>
            <person name="Kovar C."/>
            <person name="Mata R."/>
            <person name="Mathew T."/>
            <person name="Ngo R."/>
            <person name="Nguyen L."/>
            <person name="Nguyen N."/>
            <person name="Okwuonu G."/>
            <person name="Ongeri F."/>
            <person name="Pham C."/>
            <person name="Simmons D."/>
            <person name="Wilczek-Boney K."/>
            <person name="Hale W."/>
            <person name="Jakkamsetti A."/>
            <person name="Pham P."/>
            <person name="Ruth R."/>
            <person name="San Lucas F."/>
            <person name="Warren J."/>
            <person name="Zhang J."/>
            <person name="Zhao Z."/>
            <person name="Zhou C."/>
            <person name="Zhu D."/>
            <person name="Lee S."/>
            <person name="Bess C."/>
            <person name="Blankenburg K."/>
            <person name="Forbes L."/>
            <person name="Fu Q."/>
            <person name="Gubbala S."/>
            <person name="Hirani K."/>
            <person name="Jayaseelan J.C."/>
            <person name="Lara F."/>
            <person name="Munidasa M."/>
            <person name="Palculict T."/>
            <person name="Patil S."/>
            <person name="Pu L.-L."/>
            <person name="Saada N."/>
            <person name="Tang L."/>
            <person name="Weissenberger G."/>
            <person name="Zhu Y."/>
            <person name="Hemphill L."/>
            <person name="Shang Y."/>
            <person name="Youmans B."/>
            <person name="Ayvaz T."/>
            <person name="Ross M."/>
            <person name="Santibanez J."/>
            <person name="Aqrawi P."/>
            <person name="Gross S."/>
            <person name="Joshi V."/>
            <person name="Fowler G."/>
            <person name="Nazareth L."/>
            <person name="Reid J."/>
            <person name="Worley K."/>
            <person name="Petrosino J."/>
            <person name="Highlander S."/>
            <person name="Gibbs R."/>
        </authorList>
    </citation>
    <scope>NUCLEOTIDE SEQUENCE [LARGE SCALE GENOMIC DNA]</scope>
    <source>
        <strain evidence="2 3">ATCC 49175</strain>
    </source>
</reference>
<dbReference type="Pfam" id="PF21516">
    <property type="entry name" value="YqeH-like_C"/>
    <property type="match status" value="1"/>
</dbReference>
<proteinExistence type="predicted"/>
<dbReference type="SUPFAM" id="SSF52540">
    <property type="entry name" value="P-loop containing nucleoside triphosphate hydrolases"/>
    <property type="match status" value="1"/>
</dbReference>
<dbReference type="EMBL" id="ACKZ01000014">
    <property type="protein sequence ID" value="EEW37604.1"/>
    <property type="molecule type" value="Genomic_DNA"/>
</dbReference>
<dbReference type="InterPro" id="IPR030378">
    <property type="entry name" value="G_CP_dom"/>
</dbReference>
<evidence type="ECO:0000259" key="1">
    <source>
        <dbReference type="PROSITE" id="PS51721"/>
    </source>
</evidence>
<organism evidence="2 3">
    <name type="scientific">Granulicatella adiacens ATCC 49175</name>
    <dbReference type="NCBI Taxonomy" id="638301"/>
    <lineage>
        <taxon>Bacteria</taxon>
        <taxon>Bacillati</taxon>
        <taxon>Bacillota</taxon>
        <taxon>Bacilli</taxon>
        <taxon>Lactobacillales</taxon>
        <taxon>Carnobacteriaceae</taxon>
        <taxon>Granulicatella</taxon>
    </lineage>
</organism>
<dbReference type="STRING" id="638301.HMPREF0444_0694"/>
<feature type="domain" description="CP-type G" evidence="1">
    <location>
        <begin position="56"/>
        <end position="233"/>
    </location>
</feature>
<evidence type="ECO:0000313" key="2">
    <source>
        <dbReference type="EMBL" id="EEW37604.1"/>
    </source>
</evidence>
<dbReference type="Pfam" id="PF01926">
    <property type="entry name" value="MMR_HSR1"/>
    <property type="match status" value="1"/>
</dbReference>
<evidence type="ECO:0000313" key="3">
    <source>
        <dbReference type="Proteomes" id="UP000005926"/>
    </source>
</evidence>
<dbReference type="CDD" id="cd01855">
    <property type="entry name" value="YqeH"/>
    <property type="match status" value="1"/>
</dbReference>
<dbReference type="PANTHER" id="PTHR46434">
    <property type="entry name" value="GENETIC INTERACTOR OF PROHIBITINS 3, MITOCHONDRIAL"/>
    <property type="match status" value="1"/>
</dbReference>
<comment type="caution">
    <text evidence="2">The sequence shown here is derived from an EMBL/GenBank/DDBJ whole genome shotgun (WGS) entry which is preliminary data.</text>
</comment>
<dbReference type="InterPro" id="IPR027417">
    <property type="entry name" value="P-loop_NTPase"/>
</dbReference>
<dbReference type="InterPro" id="IPR050896">
    <property type="entry name" value="Mito_lipid_metab_GTPase"/>
</dbReference>
<dbReference type="HOGENOM" id="CLU_017878_0_2_9"/>
<dbReference type="Proteomes" id="UP000005926">
    <property type="component" value="Unassembled WGS sequence"/>
</dbReference>
<dbReference type="InterPro" id="IPR019988">
    <property type="entry name" value="GTP-bd_ribosome_bgen_YqeH"/>
</dbReference>
<dbReference type="AlphaFoldDB" id="C8NFJ9"/>
<sequence length="375" mass="42250">MGGGLIMEQYVCIGCGATIQTEDPKGTGYTPQSALNKMLESECPLYCQRCFRLRNYNELQPASLTDDDFLKMLSSIADEDALVVFVVDLFDLYGSMISGLKRFVGDNPILFVANKVDLYPKSVNRNRLKAWIERHAKEYGIKPVDTLLVSGHKRIQIDELLEKINEYRKGKDAYVVGVTNVGKSTLINKLIQSIGETGEVITTSQYPGTTLGQIDIPFDEHSSLVDTPGIIHRHQITHYLAEKEMKKVLPQKELQPKTFQLNSEQTIFIGGLIRVDYEQGERNSFTFYTPQTIDLHRTKLEKATEFYAKHAGTLLTPPTGDNMKLYPKLVKKTFTIKEKTDLVIAGLGWVTIQKPGTVSVWSPKEVDVIQRQSII</sequence>
<dbReference type="PANTHER" id="PTHR46434:SF1">
    <property type="entry name" value="GENETIC INTERACTOR OF PROHIBITINS 3, MITOCHONDRIAL"/>
    <property type="match status" value="1"/>
</dbReference>
<protein>
    <submittedName>
        <fullName evidence="2">Ribosome biogenesis GTPase YqeH</fullName>
    </submittedName>
</protein>
<dbReference type="eggNOG" id="COG1161">
    <property type="taxonomic scope" value="Bacteria"/>
</dbReference>
<dbReference type="GO" id="GO:0005525">
    <property type="term" value="F:GTP binding"/>
    <property type="evidence" value="ECO:0007669"/>
    <property type="project" value="InterPro"/>
</dbReference>
<dbReference type="InterPro" id="IPR006073">
    <property type="entry name" value="GTP-bd"/>
</dbReference>
<accession>C8NFJ9</accession>
<dbReference type="Gene3D" id="3.40.50.300">
    <property type="entry name" value="P-loop containing nucleotide triphosphate hydrolases"/>
    <property type="match status" value="1"/>
</dbReference>
<dbReference type="NCBIfam" id="TIGR03597">
    <property type="entry name" value="GTPase_YqeH"/>
    <property type="match status" value="1"/>
</dbReference>
<name>C8NFJ9_9LACT</name>
<dbReference type="PROSITE" id="PS51721">
    <property type="entry name" value="G_CP"/>
    <property type="match status" value="1"/>
</dbReference>
<keyword evidence="3" id="KW-1185">Reference proteome</keyword>